<comment type="similarity">
    <text evidence="3">Belongs to the ATP-dependent AMP-binding enzyme family.</text>
</comment>
<dbReference type="GeneID" id="93622945"/>
<reference evidence="15 16" key="1">
    <citation type="journal article" date="2009" name="PLoS Genet.">
        <title>Genomic analysis of the basal lineage fungus Rhizopus oryzae reveals a whole-genome duplication.</title>
        <authorList>
            <person name="Ma L.-J."/>
            <person name="Ibrahim A.S."/>
            <person name="Skory C."/>
            <person name="Grabherr M.G."/>
            <person name="Burger G."/>
            <person name="Butler M."/>
            <person name="Elias M."/>
            <person name="Idnurm A."/>
            <person name="Lang B.F."/>
            <person name="Sone T."/>
            <person name="Abe A."/>
            <person name="Calvo S.E."/>
            <person name="Corrochano L.M."/>
            <person name="Engels R."/>
            <person name="Fu J."/>
            <person name="Hansberg W."/>
            <person name="Kim J.-M."/>
            <person name="Kodira C.D."/>
            <person name="Koehrsen M.J."/>
            <person name="Liu B."/>
            <person name="Miranda-Saavedra D."/>
            <person name="O'Leary S."/>
            <person name="Ortiz-Castellanos L."/>
            <person name="Poulter R."/>
            <person name="Rodriguez-Romero J."/>
            <person name="Ruiz-Herrera J."/>
            <person name="Shen Y.-Q."/>
            <person name="Zeng Q."/>
            <person name="Galagan J."/>
            <person name="Birren B.W."/>
            <person name="Cuomo C.A."/>
            <person name="Wickes B.L."/>
        </authorList>
    </citation>
    <scope>NUCLEOTIDE SEQUENCE [LARGE SCALE GENOMIC DNA]</scope>
    <source>
        <strain evidence="16">RA 99-880 / ATCC MYA-4621 / FGSC 9543 / NRRL 43880</strain>
    </source>
</reference>
<keyword evidence="7" id="KW-0547">Nucleotide-binding</keyword>
<dbReference type="InterPro" id="IPR000873">
    <property type="entry name" value="AMP-dep_synth/lig_dom"/>
</dbReference>
<comment type="subcellular location">
    <subcellularLocation>
        <location evidence="1">Mitochondrion inner membrane</location>
        <topology evidence="1">Multi-pass membrane protein</topology>
    </subcellularLocation>
</comment>
<dbReference type="GO" id="GO:0035336">
    <property type="term" value="P:long-chain fatty-acyl-CoA metabolic process"/>
    <property type="evidence" value="ECO:0007669"/>
    <property type="project" value="TreeGrafter"/>
</dbReference>
<evidence type="ECO:0000256" key="8">
    <source>
        <dbReference type="ARBA" id="ARBA00022792"/>
    </source>
</evidence>
<evidence type="ECO:0000313" key="16">
    <source>
        <dbReference type="Proteomes" id="UP000009138"/>
    </source>
</evidence>
<keyword evidence="6" id="KW-0812">Transmembrane</keyword>
<dbReference type="InterPro" id="IPR005336">
    <property type="entry name" value="MPC"/>
</dbReference>
<evidence type="ECO:0000256" key="2">
    <source>
        <dbReference type="ARBA" id="ARBA00006416"/>
    </source>
</evidence>
<evidence type="ECO:0000256" key="7">
    <source>
        <dbReference type="ARBA" id="ARBA00022741"/>
    </source>
</evidence>
<dbReference type="GO" id="GO:0005811">
    <property type="term" value="C:lipid droplet"/>
    <property type="evidence" value="ECO:0007669"/>
    <property type="project" value="TreeGrafter"/>
</dbReference>
<dbReference type="AlphaFoldDB" id="I1CS39"/>
<dbReference type="PANTHER" id="PTHR43272:SF83">
    <property type="entry name" value="ACYL-COA SYNTHETASE LONG-CHAIN, ISOFORM J"/>
    <property type="match status" value="1"/>
</dbReference>
<dbReference type="eggNOG" id="KOG1589">
    <property type="taxonomic scope" value="Eukaryota"/>
</dbReference>
<proteinExistence type="inferred from homology"/>
<dbReference type="Proteomes" id="UP000009138">
    <property type="component" value="Unassembled WGS sequence"/>
</dbReference>
<dbReference type="eggNOG" id="KOG1180">
    <property type="taxonomic scope" value="Eukaryota"/>
</dbReference>
<evidence type="ECO:0000256" key="5">
    <source>
        <dbReference type="ARBA" id="ARBA00022598"/>
    </source>
</evidence>
<feature type="domain" description="AMP-dependent synthetase/ligase" evidence="14">
    <location>
        <begin position="194"/>
        <end position="601"/>
    </location>
</feature>
<dbReference type="InterPro" id="IPR020845">
    <property type="entry name" value="AMP-binding_CS"/>
</dbReference>
<dbReference type="SUPFAM" id="SSF56801">
    <property type="entry name" value="Acetyl-CoA synthetase-like"/>
    <property type="match status" value="1"/>
</dbReference>
<dbReference type="GO" id="GO:0005743">
    <property type="term" value="C:mitochondrial inner membrane"/>
    <property type="evidence" value="ECO:0007669"/>
    <property type="project" value="UniProtKB-SubCell"/>
</dbReference>
<evidence type="ECO:0000256" key="4">
    <source>
        <dbReference type="ARBA" id="ARBA00022448"/>
    </source>
</evidence>
<evidence type="ECO:0000256" key="13">
    <source>
        <dbReference type="ARBA" id="ARBA00036813"/>
    </source>
</evidence>
<evidence type="ECO:0000256" key="6">
    <source>
        <dbReference type="ARBA" id="ARBA00022692"/>
    </source>
</evidence>
<protein>
    <recommendedName>
        <fullName evidence="14">AMP-dependent synthetase/ligase domain-containing protein</fullName>
    </recommendedName>
</protein>
<keyword evidence="5" id="KW-0436">Ligase</keyword>
<dbReference type="VEuPathDB" id="FungiDB:RO3G_15980"/>
<name>I1CS39_RHIO9</name>
<dbReference type="InParanoid" id="I1CS39"/>
<keyword evidence="4" id="KW-0813">Transport</keyword>
<keyword evidence="11" id="KW-0496">Mitochondrion</keyword>
<dbReference type="PANTHER" id="PTHR43272">
    <property type="entry name" value="LONG-CHAIN-FATTY-ACID--COA LIGASE"/>
    <property type="match status" value="1"/>
</dbReference>
<dbReference type="GO" id="GO:0004467">
    <property type="term" value="F:long-chain fatty acid-CoA ligase activity"/>
    <property type="evidence" value="ECO:0007669"/>
    <property type="project" value="UniProtKB-EC"/>
</dbReference>
<evidence type="ECO:0000256" key="12">
    <source>
        <dbReference type="ARBA" id="ARBA00023136"/>
    </source>
</evidence>
<evidence type="ECO:0000256" key="9">
    <source>
        <dbReference type="ARBA" id="ARBA00022840"/>
    </source>
</evidence>
<dbReference type="RefSeq" id="XP_067526665.1">
    <property type="nucleotide sequence ID" value="XM_067670564.1"/>
</dbReference>
<dbReference type="Pfam" id="PF03650">
    <property type="entry name" value="MPC"/>
    <property type="match status" value="1"/>
</dbReference>
<dbReference type="GO" id="GO:0005524">
    <property type="term" value="F:ATP binding"/>
    <property type="evidence" value="ECO:0007669"/>
    <property type="project" value="UniProtKB-KW"/>
</dbReference>
<dbReference type="FunCoup" id="I1CS39">
    <property type="interactions" value="238"/>
</dbReference>
<evidence type="ECO:0000313" key="15">
    <source>
        <dbReference type="EMBL" id="EIE91269.1"/>
    </source>
</evidence>
<comment type="similarity">
    <text evidence="2">Belongs to the mitochondrial pyruvate carrier (MPC) (TC 2.A.105) family.</text>
</comment>
<evidence type="ECO:0000256" key="10">
    <source>
        <dbReference type="ARBA" id="ARBA00022989"/>
    </source>
</evidence>
<keyword evidence="16" id="KW-1185">Reference proteome</keyword>
<organism evidence="15 16">
    <name type="scientific">Rhizopus delemar (strain RA 99-880 / ATCC MYA-4621 / FGSC 9543 / NRRL 43880)</name>
    <name type="common">Mucormycosis agent</name>
    <name type="synonym">Rhizopus arrhizus var. delemar</name>
    <dbReference type="NCBI Taxonomy" id="246409"/>
    <lineage>
        <taxon>Eukaryota</taxon>
        <taxon>Fungi</taxon>
        <taxon>Fungi incertae sedis</taxon>
        <taxon>Mucoromycota</taxon>
        <taxon>Mucoromycotina</taxon>
        <taxon>Mucoromycetes</taxon>
        <taxon>Mucorales</taxon>
        <taxon>Mucorineae</taxon>
        <taxon>Rhizopodaceae</taxon>
        <taxon>Rhizopus</taxon>
    </lineage>
</organism>
<dbReference type="STRING" id="246409.I1CS39"/>
<evidence type="ECO:0000256" key="11">
    <source>
        <dbReference type="ARBA" id="ARBA00023128"/>
    </source>
</evidence>
<dbReference type="OrthoDB" id="1700726at2759"/>
<dbReference type="InterPro" id="IPR042099">
    <property type="entry name" value="ANL_N_sf"/>
</dbReference>
<evidence type="ECO:0000256" key="1">
    <source>
        <dbReference type="ARBA" id="ARBA00004448"/>
    </source>
</evidence>
<evidence type="ECO:0000256" key="3">
    <source>
        <dbReference type="ARBA" id="ARBA00006432"/>
    </source>
</evidence>
<evidence type="ECO:0000259" key="14">
    <source>
        <dbReference type="Pfam" id="PF00501"/>
    </source>
</evidence>
<keyword evidence="12" id="KW-0472">Membrane</keyword>
<keyword evidence="9" id="KW-0067">ATP-binding</keyword>
<keyword evidence="10" id="KW-1133">Transmembrane helix</keyword>
<dbReference type="OMA" id="KIFQWAA"/>
<gene>
    <name evidence="15" type="ORF">RO3G_15980</name>
</gene>
<dbReference type="Gene3D" id="3.40.50.12780">
    <property type="entry name" value="N-terminal domain of ligase-like"/>
    <property type="match status" value="1"/>
</dbReference>
<dbReference type="PROSITE" id="PS00455">
    <property type="entry name" value="AMP_BINDING"/>
    <property type="match status" value="1"/>
</dbReference>
<dbReference type="GO" id="GO:0005886">
    <property type="term" value="C:plasma membrane"/>
    <property type="evidence" value="ECO:0007669"/>
    <property type="project" value="TreeGrafter"/>
</dbReference>
<comment type="catalytic activity">
    <reaction evidence="13">
        <text>a long-chain fatty acid + ATP + CoA = a long-chain fatty acyl-CoA + AMP + diphosphate</text>
        <dbReference type="Rhea" id="RHEA:15421"/>
        <dbReference type="ChEBI" id="CHEBI:30616"/>
        <dbReference type="ChEBI" id="CHEBI:33019"/>
        <dbReference type="ChEBI" id="CHEBI:57287"/>
        <dbReference type="ChEBI" id="CHEBI:57560"/>
        <dbReference type="ChEBI" id="CHEBI:83139"/>
        <dbReference type="ChEBI" id="CHEBI:456215"/>
        <dbReference type="EC" id="6.2.1.3"/>
    </reaction>
</comment>
<dbReference type="GO" id="GO:0006850">
    <property type="term" value="P:pyruvate import into mitochondria"/>
    <property type="evidence" value="ECO:0007669"/>
    <property type="project" value="InterPro"/>
</dbReference>
<dbReference type="GO" id="GO:0005783">
    <property type="term" value="C:endoplasmic reticulum"/>
    <property type="evidence" value="ECO:0007669"/>
    <property type="project" value="TreeGrafter"/>
</dbReference>
<sequence>MATASTIATQSVLRKFWDSPAGPKTIHFWAPAMKWALVFAGIGDLQRPAENLSLTQNFSLMLTGLIWSRYSMVIKPKNYTLFTVNLFVFGTGAMQVGRIFKHRMSDEYKQKNYSVKVSEEGDVRRSILSPSQLMKTPAKGVETLYDVLQYAATSFKDRKGFSYRKLEDTIVENKEITKVVSGKEQKVSKTWTYFQLSGYYHYTYQQAADITKTIGAGLRQLGLYKGDKIQISASTSSEWMFLAHGAFSQAMTIVTAYDTLGPEGLQHAISESEATLCFMNSDQLPVLNKVLSGCPSVKSIIYRGEANPEHIHKLKSSLQINHVLSFDELLKLGEEHPVDVVKPTSSELCCIMYTSGSTGSPKGVMLTHGNVVSAIAGVSRMLQHLLEANDTMMAYLPLAHVLEFLVENLCIFLGVTLGYGSIRTLTDASVRNCKGDLQEFAPTILTGVPQVFETIRKTILSKVAQRGARVENIFGKAVEFKRFLRNHGLSTSFLDNTIFKTVKKQLGGKLRYCLSGGAPLSAETQDFLSLTVCPILAGYGMTESMCAIMAPEQWALKEVGAPVPCVEVKLVDQPELGYLTTNLPPQGEIYIRGPSITAGYYKREDLTKETLTEDGWLKTGDIGEWTKRGTLHIIDRVKNLVKTSNGEYIALEKLESVYKSSPLVETLCVFADPLYPHPVALLVPIAKTLETFLREKGIQNEDWEALCSSKETRQQVLRAMQEQAKAGGLRGTEIISDVWVCKDIWTPEMGLLTAAQKLKRKEINKMYEKELKEMLSAQM</sequence>
<keyword evidence="8" id="KW-0999">Mitochondrion inner membrane</keyword>
<dbReference type="EMBL" id="CH476749">
    <property type="protein sequence ID" value="EIE91269.1"/>
    <property type="molecule type" value="Genomic_DNA"/>
</dbReference>
<accession>I1CS39</accession>
<dbReference type="Pfam" id="PF00501">
    <property type="entry name" value="AMP-binding"/>
    <property type="match status" value="1"/>
</dbReference>